<dbReference type="PANTHER" id="PTHR33562">
    <property type="entry name" value="ATILLA, ISOFORM B-RELATED-RELATED"/>
    <property type="match status" value="1"/>
</dbReference>
<dbReference type="InterPro" id="IPR050975">
    <property type="entry name" value="Sleep_regulator"/>
</dbReference>
<evidence type="ECO:0000256" key="6">
    <source>
        <dbReference type="ARBA" id="ARBA00023136"/>
    </source>
</evidence>
<comment type="caution">
    <text evidence="9">The sequence shown here is derived from an EMBL/GenBank/DDBJ whole genome shotgun (WGS) entry which is preliminary data.</text>
</comment>
<evidence type="ECO:0000256" key="4">
    <source>
        <dbReference type="ARBA" id="ARBA00022729"/>
    </source>
</evidence>
<keyword evidence="10" id="KW-1185">Reference proteome</keyword>
<dbReference type="GO" id="GO:0032222">
    <property type="term" value="P:regulation of synaptic transmission, cholinergic"/>
    <property type="evidence" value="ECO:0007669"/>
    <property type="project" value="InterPro"/>
</dbReference>
<keyword evidence="7" id="KW-0325">Glycoprotein</keyword>
<keyword evidence="6" id="KW-0472">Membrane</keyword>
<organism evidence="9 10">
    <name type="scientific">Asbolus verrucosus</name>
    <name type="common">Desert ironclad beetle</name>
    <dbReference type="NCBI Taxonomy" id="1661398"/>
    <lineage>
        <taxon>Eukaryota</taxon>
        <taxon>Metazoa</taxon>
        <taxon>Ecdysozoa</taxon>
        <taxon>Arthropoda</taxon>
        <taxon>Hexapoda</taxon>
        <taxon>Insecta</taxon>
        <taxon>Pterygota</taxon>
        <taxon>Neoptera</taxon>
        <taxon>Endopterygota</taxon>
        <taxon>Coleoptera</taxon>
        <taxon>Polyphaga</taxon>
        <taxon>Cucujiformia</taxon>
        <taxon>Tenebrionidae</taxon>
        <taxon>Pimeliinae</taxon>
        <taxon>Asbolus</taxon>
    </lineage>
</organism>
<dbReference type="GO" id="GO:0030431">
    <property type="term" value="P:sleep"/>
    <property type="evidence" value="ECO:0007669"/>
    <property type="project" value="InterPro"/>
</dbReference>
<keyword evidence="5" id="KW-1133">Transmembrane helix</keyword>
<evidence type="ECO:0000256" key="7">
    <source>
        <dbReference type="ARBA" id="ARBA00023180"/>
    </source>
</evidence>
<evidence type="ECO:0000256" key="2">
    <source>
        <dbReference type="ARBA" id="ARBA00022622"/>
    </source>
</evidence>
<keyword evidence="3" id="KW-0812">Transmembrane</keyword>
<evidence type="ECO:0000256" key="8">
    <source>
        <dbReference type="ARBA" id="ARBA00023288"/>
    </source>
</evidence>
<dbReference type="Pfam" id="PF17064">
    <property type="entry name" value="QVR"/>
    <property type="match status" value="1"/>
</dbReference>
<keyword evidence="8" id="KW-0449">Lipoprotein</keyword>
<dbReference type="GO" id="GO:0098552">
    <property type="term" value="C:side of membrane"/>
    <property type="evidence" value="ECO:0007669"/>
    <property type="project" value="UniProtKB-KW"/>
</dbReference>
<evidence type="ECO:0000256" key="1">
    <source>
        <dbReference type="ARBA" id="ARBA00004589"/>
    </source>
</evidence>
<keyword evidence="4" id="KW-0732">Signal</keyword>
<evidence type="ECO:0000256" key="5">
    <source>
        <dbReference type="ARBA" id="ARBA00022989"/>
    </source>
</evidence>
<name>A0A482WBH8_ASBVE</name>
<dbReference type="STRING" id="1661398.A0A482WBH8"/>
<dbReference type="AlphaFoldDB" id="A0A482WBH8"/>
<dbReference type="PANTHER" id="PTHR33562:SF14">
    <property type="entry name" value="PROTEIN QUIVER"/>
    <property type="match status" value="1"/>
</dbReference>
<evidence type="ECO:0000313" key="9">
    <source>
        <dbReference type="EMBL" id="RZC41883.1"/>
    </source>
</evidence>
<dbReference type="OrthoDB" id="6496929at2759"/>
<gene>
    <name evidence="9" type="ORF">BDFB_001681</name>
</gene>
<keyword evidence="2" id="KW-0336">GPI-anchor</keyword>
<dbReference type="Proteomes" id="UP000292052">
    <property type="component" value="Unassembled WGS sequence"/>
</dbReference>
<proteinExistence type="predicted"/>
<accession>A0A482WBH8</accession>
<evidence type="ECO:0000256" key="3">
    <source>
        <dbReference type="ARBA" id="ARBA00022692"/>
    </source>
</evidence>
<comment type="subcellular location">
    <subcellularLocation>
        <location evidence="1">Membrane</location>
        <topology evidence="1">Lipid-anchor</topology>
        <topology evidence="1">GPI-anchor</topology>
    </subcellularLocation>
</comment>
<reference evidence="9 10" key="1">
    <citation type="submission" date="2017-03" db="EMBL/GenBank/DDBJ databases">
        <title>Genome of the blue death feigning beetle - Asbolus verrucosus.</title>
        <authorList>
            <person name="Rider S.D."/>
        </authorList>
    </citation>
    <scope>NUCLEOTIDE SEQUENCE [LARGE SCALE GENOMIC DNA]</scope>
    <source>
        <strain evidence="9">Butters</strain>
        <tissue evidence="9">Head and leg muscle</tissue>
    </source>
</reference>
<sequence>MKASAHAQFTCNSYIDKRCIGDEAHKLVDEMNTKCEGTPPNGSEYKLCRKIKQVIDFEVNGLKPESRIIRTCGWDNSNYMNKCYQRSGFGGRQEVCACEGDGCNSGTSFYASVSLLIGLLALQQINL</sequence>
<evidence type="ECO:0000313" key="10">
    <source>
        <dbReference type="Proteomes" id="UP000292052"/>
    </source>
</evidence>
<dbReference type="EMBL" id="QDEB01013293">
    <property type="protein sequence ID" value="RZC41883.1"/>
    <property type="molecule type" value="Genomic_DNA"/>
</dbReference>
<protein>
    <submittedName>
        <fullName evidence="9">Uncharacterized protein</fullName>
    </submittedName>
</protein>
<dbReference type="InterPro" id="IPR031424">
    <property type="entry name" value="QVR-like"/>
</dbReference>